<proteinExistence type="predicted"/>
<dbReference type="AlphaFoldDB" id="A0A1B9BXT7"/>
<dbReference type="InterPro" id="IPR003099">
    <property type="entry name" value="Prephen_DH"/>
</dbReference>
<feature type="domain" description="Prephenate/arogenate dehydrogenase" evidence="2">
    <location>
        <begin position="1"/>
        <end position="275"/>
    </location>
</feature>
<gene>
    <name evidence="3" type="ORF">BBC27_12765</name>
</gene>
<dbReference type="Gene3D" id="1.10.3660.10">
    <property type="entry name" value="6-phosphogluconate dehydrogenase C-terminal like domain"/>
    <property type="match status" value="1"/>
</dbReference>
<dbReference type="InterPro" id="IPR046825">
    <property type="entry name" value="PDH_C"/>
</dbReference>
<dbReference type="GO" id="GO:0006571">
    <property type="term" value="P:tyrosine biosynthetic process"/>
    <property type="evidence" value="ECO:0007669"/>
    <property type="project" value="InterPro"/>
</dbReference>
<dbReference type="InterPro" id="IPR046826">
    <property type="entry name" value="PDH_N"/>
</dbReference>
<accession>A0A1B9BXT7</accession>
<name>A0A1B9BXT7_9PROT</name>
<dbReference type="EMBL" id="MASQ01000094">
    <property type="protein sequence ID" value="OCB02528.1"/>
    <property type="molecule type" value="Genomic_DNA"/>
</dbReference>
<evidence type="ECO:0000313" key="4">
    <source>
        <dbReference type="Proteomes" id="UP000093129"/>
    </source>
</evidence>
<sequence length="275" mass="29485">MGGSVAKALRNRGFAGSLVGVLADAAAVQRMGSAVQQWRISLTHELESALRDADLVLLATPPQIILQQLPEWARHISSETLVSDVASIKAPIAQLGRQLLGDRFIAGHPVVGGEKTGFAAAQESLYQGTRVILTPLPGQALNAVNALGDFWQNLGATVSQMTPEAHDQALAATSHLPHLLAFAYMAGLDDQAPVLRDLAGGGLRDFTRIAASDPDLWAAILWENRAIVGQHLQALQKTLGNVEQILAGNDRSALRTLLERGRDCRQQFQFPPVHP</sequence>
<dbReference type="SUPFAM" id="SSF48179">
    <property type="entry name" value="6-phosphogluconate dehydrogenase C-terminal domain-like"/>
    <property type="match status" value="1"/>
</dbReference>
<dbReference type="PROSITE" id="PS51176">
    <property type="entry name" value="PDH_ADH"/>
    <property type="match status" value="1"/>
</dbReference>
<organism evidence="3 4">
    <name type="scientific">Acidithiobacillus ferrivorans</name>
    <dbReference type="NCBI Taxonomy" id="160808"/>
    <lineage>
        <taxon>Bacteria</taxon>
        <taxon>Pseudomonadati</taxon>
        <taxon>Pseudomonadota</taxon>
        <taxon>Acidithiobacillia</taxon>
        <taxon>Acidithiobacillales</taxon>
        <taxon>Acidithiobacillaceae</taxon>
        <taxon>Acidithiobacillus</taxon>
    </lineage>
</organism>
<dbReference type="Pfam" id="PF20463">
    <property type="entry name" value="PDH_C"/>
    <property type="match status" value="1"/>
</dbReference>
<dbReference type="GO" id="GO:0008977">
    <property type="term" value="F:prephenate dehydrogenase (NAD+) activity"/>
    <property type="evidence" value="ECO:0007669"/>
    <property type="project" value="InterPro"/>
</dbReference>
<dbReference type="Proteomes" id="UP000093129">
    <property type="component" value="Unassembled WGS sequence"/>
</dbReference>
<protein>
    <submittedName>
        <fullName evidence="3">Prephenate dehydrogenase</fullName>
    </submittedName>
</protein>
<evidence type="ECO:0000259" key="2">
    <source>
        <dbReference type="PROSITE" id="PS51176"/>
    </source>
</evidence>
<keyword evidence="1" id="KW-0560">Oxidoreductase</keyword>
<dbReference type="Pfam" id="PF02153">
    <property type="entry name" value="PDH_N"/>
    <property type="match status" value="1"/>
</dbReference>
<dbReference type="InterPro" id="IPR050812">
    <property type="entry name" value="Preph/Arog_dehydrog"/>
</dbReference>
<evidence type="ECO:0000256" key="1">
    <source>
        <dbReference type="ARBA" id="ARBA00023002"/>
    </source>
</evidence>
<dbReference type="InterPro" id="IPR036291">
    <property type="entry name" value="NAD(P)-bd_dom_sf"/>
</dbReference>
<reference evidence="3 4" key="1">
    <citation type="submission" date="2016-07" db="EMBL/GenBank/DDBJ databases">
        <title>Draft genome of a psychrotolerant acidophile Acidithiobacillus ferrivorans strain YL15.</title>
        <authorList>
            <person name="Peng T."/>
            <person name="Ma L."/>
            <person name="Nan M."/>
            <person name="An N."/>
            <person name="Wang M."/>
            <person name="Qiu G."/>
            <person name="Zeng W."/>
        </authorList>
    </citation>
    <scope>NUCLEOTIDE SEQUENCE [LARGE SCALE GENOMIC DNA]</scope>
    <source>
        <strain evidence="3 4">YL15</strain>
    </source>
</reference>
<dbReference type="GO" id="GO:0070403">
    <property type="term" value="F:NAD+ binding"/>
    <property type="evidence" value="ECO:0007669"/>
    <property type="project" value="InterPro"/>
</dbReference>
<dbReference type="SUPFAM" id="SSF51735">
    <property type="entry name" value="NAD(P)-binding Rossmann-fold domains"/>
    <property type="match status" value="1"/>
</dbReference>
<comment type="caution">
    <text evidence="3">The sequence shown here is derived from an EMBL/GenBank/DDBJ whole genome shotgun (WGS) entry which is preliminary data.</text>
</comment>
<dbReference type="PANTHER" id="PTHR21363:SF0">
    <property type="entry name" value="PREPHENATE DEHYDROGENASE [NADP(+)]"/>
    <property type="match status" value="1"/>
</dbReference>
<dbReference type="Gene3D" id="3.40.50.720">
    <property type="entry name" value="NAD(P)-binding Rossmann-like Domain"/>
    <property type="match status" value="1"/>
</dbReference>
<dbReference type="PANTHER" id="PTHR21363">
    <property type="entry name" value="PREPHENATE DEHYDROGENASE"/>
    <property type="match status" value="1"/>
</dbReference>
<dbReference type="InterPro" id="IPR008927">
    <property type="entry name" value="6-PGluconate_DH-like_C_sf"/>
</dbReference>
<dbReference type="GO" id="GO:0004665">
    <property type="term" value="F:prephenate dehydrogenase (NADP+) activity"/>
    <property type="evidence" value="ECO:0007669"/>
    <property type="project" value="InterPro"/>
</dbReference>
<evidence type="ECO:0000313" key="3">
    <source>
        <dbReference type="EMBL" id="OCB02528.1"/>
    </source>
</evidence>